<organism evidence="11 12">
    <name type="scientific">Thermothielavioides terrestris</name>
    <dbReference type="NCBI Taxonomy" id="2587410"/>
    <lineage>
        <taxon>Eukaryota</taxon>
        <taxon>Fungi</taxon>
        <taxon>Dikarya</taxon>
        <taxon>Ascomycota</taxon>
        <taxon>Pezizomycotina</taxon>
        <taxon>Sordariomycetes</taxon>
        <taxon>Sordariomycetidae</taxon>
        <taxon>Sordariales</taxon>
        <taxon>Chaetomiaceae</taxon>
        <taxon>Thermothielavioides</taxon>
    </lineage>
</organism>
<dbReference type="SUPFAM" id="SSF56112">
    <property type="entry name" value="Protein kinase-like (PK-like)"/>
    <property type="match status" value="1"/>
</dbReference>
<evidence type="ECO:0000256" key="4">
    <source>
        <dbReference type="ARBA" id="ARBA00022741"/>
    </source>
</evidence>
<dbReference type="GO" id="GO:0005737">
    <property type="term" value="C:cytoplasm"/>
    <property type="evidence" value="ECO:0007669"/>
    <property type="project" value="TreeGrafter"/>
</dbReference>
<evidence type="ECO:0000313" key="12">
    <source>
        <dbReference type="Proteomes" id="UP000289323"/>
    </source>
</evidence>
<dbReference type="Gene3D" id="1.10.510.10">
    <property type="entry name" value="Transferase(Phosphotransferase) domain 1"/>
    <property type="match status" value="1"/>
</dbReference>
<dbReference type="EC" id="2.7.11.1" evidence="1"/>
<dbReference type="GO" id="GO:0000245">
    <property type="term" value="P:spliceosomal complex assembly"/>
    <property type="evidence" value="ECO:0007669"/>
    <property type="project" value="TreeGrafter"/>
</dbReference>
<keyword evidence="5" id="KW-0418">Kinase</keyword>
<dbReference type="AlphaFoldDB" id="A0A446BDA7"/>
<evidence type="ECO:0000256" key="9">
    <source>
        <dbReference type="SAM" id="MobiDB-lite"/>
    </source>
</evidence>
<evidence type="ECO:0000256" key="6">
    <source>
        <dbReference type="ARBA" id="ARBA00022840"/>
    </source>
</evidence>
<dbReference type="PANTHER" id="PTHR47634">
    <property type="entry name" value="PROTEIN KINASE DOMAIN-CONTAINING PROTEIN-RELATED"/>
    <property type="match status" value="1"/>
</dbReference>
<accession>A0A446BDA7</accession>
<dbReference type="Gene3D" id="3.30.200.20">
    <property type="entry name" value="Phosphorylase Kinase, domain 1"/>
    <property type="match status" value="1"/>
</dbReference>
<dbReference type="PROSITE" id="PS50011">
    <property type="entry name" value="PROTEIN_KINASE_DOM"/>
    <property type="match status" value="1"/>
</dbReference>
<dbReference type="InterPro" id="IPR000719">
    <property type="entry name" value="Prot_kinase_dom"/>
</dbReference>
<dbReference type="SMART" id="SM00220">
    <property type="entry name" value="S_TKc"/>
    <property type="match status" value="1"/>
</dbReference>
<feature type="region of interest" description="Disordered" evidence="9">
    <location>
        <begin position="1"/>
        <end position="24"/>
    </location>
</feature>
<keyword evidence="6" id="KW-0067">ATP-binding</keyword>
<dbReference type="GO" id="GO:0005634">
    <property type="term" value="C:nucleus"/>
    <property type="evidence" value="ECO:0007669"/>
    <property type="project" value="TreeGrafter"/>
</dbReference>
<name>A0A446BDA7_9PEZI</name>
<evidence type="ECO:0000256" key="8">
    <source>
        <dbReference type="ARBA" id="ARBA00048679"/>
    </source>
</evidence>
<feature type="domain" description="Protein kinase" evidence="10">
    <location>
        <begin position="67"/>
        <end position="407"/>
    </location>
</feature>
<dbReference type="Proteomes" id="UP000289323">
    <property type="component" value="Unassembled WGS sequence"/>
</dbReference>
<evidence type="ECO:0000256" key="3">
    <source>
        <dbReference type="ARBA" id="ARBA00022679"/>
    </source>
</evidence>
<keyword evidence="4" id="KW-0547">Nucleotide-binding</keyword>
<evidence type="ECO:0000313" key="11">
    <source>
        <dbReference type="EMBL" id="SPQ20510.1"/>
    </source>
</evidence>
<dbReference type="InterPro" id="IPR051334">
    <property type="entry name" value="SRPK"/>
</dbReference>
<dbReference type="GO" id="GO:0005524">
    <property type="term" value="F:ATP binding"/>
    <property type="evidence" value="ECO:0007669"/>
    <property type="project" value="UniProtKB-KW"/>
</dbReference>
<evidence type="ECO:0000256" key="1">
    <source>
        <dbReference type="ARBA" id="ARBA00012513"/>
    </source>
</evidence>
<gene>
    <name evidence="11" type="ORF">TT172_LOCUS2929</name>
</gene>
<dbReference type="GO" id="GO:0050684">
    <property type="term" value="P:regulation of mRNA processing"/>
    <property type="evidence" value="ECO:0007669"/>
    <property type="project" value="TreeGrafter"/>
</dbReference>
<sequence length="413" mass="46315">MSSSSSSSSSSHLQPAAAASQQAPRVFPTSGFQVIDPADKVEEETLPCYNRDEYYPMRIGEVTGEHYQVVAKLGYGVTSTVWLGRDLRDGKYWTLKVHINSLRHNQERVVFHHLASVTTVTPGHPGKRHVRELHDSFTLTGPHGDHEVFVMAPLGMSLRTMQQRQPTRVFMKMLVTPAIDQVLVGLDYLHEAEVVHTDLHSDNLLIAMTDDSILAKVEEDEIREPSARKQDVDRSIYVSRYMLGGAGPLTICDFGQARIGREHIGHAMPLQFRAPEIILNMEWGSPVDMWAVGLLAWDLLEPKMLFDVYDTDSPELNNAHHLAAMTALLGPPPPEFLKRSGETSKYWSEDGTWKGPVPVPTGLSLESRVTALEGEDKELFLDLLSGLLRWLPEARLTALQIYCHSWLRGYSDE</sequence>
<protein>
    <recommendedName>
        <fullName evidence="1">non-specific serine/threonine protein kinase</fullName>
        <ecNumber evidence="1">2.7.11.1</ecNumber>
    </recommendedName>
</protein>
<dbReference type="Pfam" id="PF00069">
    <property type="entry name" value="Pkinase"/>
    <property type="match status" value="1"/>
</dbReference>
<dbReference type="EMBL" id="OUUZ01000004">
    <property type="protein sequence ID" value="SPQ20510.1"/>
    <property type="molecule type" value="Genomic_DNA"/>
</dbReference>
<comment type="catalytic activity">
    <reaction evidence="8">
        <text>L-seryl-[protein] + ATP = O-phospho-L-seryl-[protein] + ADP + H(+)</text>
        <dbReference type="Rhea" id="RHEA:17989"/>
        <dbReference type="Rhea" id="RHEA-COMP:9863"/>
        <dbReference type="Rhea" id="RHEA-COMP:11604"/>
        <dbReference type="ChEBI" id="CHEBI:15378"/>
        <dbReference type="ChEBI" id="CHEBI:29999"/>
        <dbReference type="ChEBI" id="CHEBI:30616"/>
        <dbReference type="ChEBI" id="CHEBI:83421"/>
        <dbReference type="ChEBI" id="CHEBI:456216"/>
        <dbReference type="EC" id="2.7.11.1"/>
    </reaction>
</comment>
<proteinExistence type="predicted"/>
<evidence type="ECO:0000256" key="7">
    <source>
        <dbReference type="ARBA" id="ARBA00047899"/>
    </source>
</evidence>
<dbReference type="GO" id="GO:0004674">
    <property type="term" value="F:protein serine/threonine kinase activity"/>
    <property type="evidence" value="ECO:0007669"/>
    <property type="project" value="UniProtKB-KW"/>
</dbReference>
<reference evidence="11 12" key="1">
    <citation type="submission" date="2018-04" db="EMBL/GenBank/DDBJ databases">
        <authorList>
            <person name="Huttner S."/>
            <person name="Dainat J."/>
        </authorList>
    </citation>
    <scope>NUCLEOTIDE SEQUENCE [LARGE SCALE GENOMIC DNA]</scope>
</reference>
<comment type="catalytic activity">
    <reaction evidence="7">
        <text>L-threonyl-[protein] + ATP = O-phospho-L-threonyl-[protein] + ADP + H(+)</text>
        <dbReference type="Rhea" id="RHEA:46608"/>
        <dbReference type="Rhea" id="RHEA-COMP:11060"/>
        <dbReference type="Rhea" id="RHEA-COMP:11605"/>
        <dbReference type="ChEBI" id="CHEBI:15378"/>
        <dbReference type="ChEBI" id="CHEBI:30013"/>
        <dbReference type="ChEBI" id="CHEBI:30616"/>
        <dbReference type="ChEBI" id="CHEBI:61977"/>
        <dbReference type="ChEBI" id="CHEBI:456216"/>
        <dbReference type="EC" id="2.7.11.1"/>
    </reaction>
</comment>
<dbReference type="InterPro" id="IPR011009">
    <property type="entry name" value="Kinase-like_dom_sf"/>
</dbReference>
<evidence type="ECO:0000256" key="5">
    <source>
        <dbReference type="ARBA" id="ARBA00022777"/>
    </source>
</evidence>
<evidence type="ECO:0000256" key="2">
    <source>
        <dbReference type="ARBA" id="ARBA00022527"/>
    </source>
</evidence>
<evidence type="ECO:0000259" key="10">
    <source>
        <dbReference type="PROSITE" id="PS50011"/>
    </source>
</evidence>
<keyword evidence="2" id="KW-0723">Serine/threonine-protein kinase</keyword>
<dbReference type="PANTHER" id="PTHR47634:SF9">
    <property type="entry name" value="PROTEIN KINASE DOMAIN-CONTAINING PROTEIN-RELATED"/>
    <property type="match status" value="1"/>
</dbReference>
<keyword evidence="3" id="KW-0808">Transferase</keyword>